<dbReference type="SUPFAM" id="SSF55073">
    <property type="entry name" value="Nucleotide cyclase"/>
    <property type="match status" value="1"/>
</dbReference>
<dbReference type="EMBL" id="CP012850">
    <property type="protein sequence ID" value="ALI34974.1"/>
    <property type="molecule type" value="Genomic_DNA"/>
</dbReference>
<dbReference type="CDD" id="cd00156">
    <property type="entry name" value="REC"/>
    <property type="match status" value="1"/>
</dbReference>
<dbReference type="InterPro" id="IPR001054">
    <property type="entry name" value="A/G_cyclase"/>
</dbReference>
<dbReference type="AlphaFoldDB" id="A0A654LU72"/>
<dbReference type="InterPro" id="IPR029787">
    <property type="entry name" value="Nucleotide_cyclase"/>
</dbReference>
<dbReference type="PROSITE" id="PS50125">
    <property type="entry name" value="GUANYLATE_CYCLASE_2"/>
    <property type="match status" value="1"/>
</dbReference>
<dbReference type="InterPro" id="IPR001789">
    <property type="entry name" value="Sig_transdc_resp-reg_receiver"/>
</dbReference>
<keyword evidence="1" id="KW-0597">Phosphoprotein</keyword>
<evidence type="ECO:0000256" key="3">
    <source>
        <dbReference type="SAM" id="MobiDB-lite"/>
    </source>
</evidence>
<dbReference type="SUPFAM" id="SSF52172">
    <property type="entry name" value="CheY-like"/>
    <property type="match status" value="1"/>
</dbReference>
<evidence type="ECO:0000313" key="7">
    <source>
        <dbReference type="Proteomes" id="UP000058925"/>
    </source>
</evidence>
<protein>
    <submittedName>
        <fullName evidence="6">Transcriptional regulatory protein ZraR</fullName>
    </submittedName>
</protein>
<feature type="region of interest" description="Disordered" evidence="3">
    <location>
        <begin position="1"/>
        <end position="40"/>
    </location>
</feature>
<keyword evidence="7" id="KW-1185">Reference proteome</keyword>
<dbReference type="GO" id="GO:0009190">
    <property type="term" value="P:cyclic nucleotide biosynthetic process"/>
    <property type="evidence" value="ECO:0007669"/>
    <property type="project" value="InterPro"/>
</dbReference>
<dbReference type="KEGG" id="taa:NMY3_00765"/>
<accession>A0A654LU72</accession>
<sequence length="402" mass="45706">MIDSLNDLSNYDKENNSESTFNSSSDGIPRSNADPNSLTKESNQEQINFINFTQQYCIGFIDIINSTQETAKIKDPKKLRKYYSLFLNSMSTILNQYHGKIIKNSGDNLFFYFPKTSNPGDLHALQNVFDCSNSMIKSNKPLNQELAAENLPPVHYRISMDYGLVEVALGSNNKEVDLFGSVVNECAKINSLSKSNGLVIGKNLHSLLINSTFGKEFEISEIELSLDGNSKNINSCYTIIDNRNLLIANKRDEALKHQVPSNEIKRTSQIENKKYNILLIDDEEDILYTFHSLLKKEGYQVHSYSNPIEALENLAKKNSHNYDLVVMDIRMREVSGIRLFYRFKAIDPYLNIIFVTALDLVGEFVEALPEIKMTEIVRKPLNGQQFLSIIKRKLAETKTVGK</sequence>
<dbReference type="Gene3D" id="3.40.50.2300">
    <property type="match status" value="1"/>
</dbReference>
<dbReference type="Proteomes" id="UP000058925">
    <property type="component" value="Chromosome"/>
</dbReference>
<dbReference type="Pfam" id="PF00211">
    <property type="entry name" value="Guanylate_cyc"/>
    <property type="match status" value="1"/>
</dbReference>
<name>A0A654LU72_9ARCH</name>
<dbReference type="PANTHER" id="PTHR44591">
    <property type="entry name" value="STRESS RESPONSE REGULATOR PROTEIN 1"/>
    <property type="match status" value="1"/>
</dbReference>
<evidence type="ECO:0000313" key="6">
    <source>
        <dbReference type="EMBL" id="ALI34974.1"/>
    </source>
</evidence>
<dbReference type="Pfam" id="PF00072">
    <property type="entry name" value="Response_reg"/>
    <property type="match status" value="1"/>
</dbReference>
<evidence type="ECO:0000259" key="4">
    <source>
        <dbReference type="PROSITE" id="PS50110"/>
    </source>
</evidence>
<dbReference type="PANTHER" id="PTHR44591:SF14">
    <property type="entry name" value="PROTEIN PILG"/>
    <property type="match status" value="1"/>
</dbReference>
<reference evidence="7" key="1">
    <citation type="submission" date="2015-10" db="EMBL/GenBank/DDBJ databases">
        <title>Niche specialization of a soil ammonia-oxidizing archaeon, Candidatus Nitrosocosmicus oleophilus.</title>
        <authorList>
            <person name="Jung M.-Y."/>
            <person name="Rhee S.-K."/>
        </authorList>
    </citation>
    <scope>NUCLEOTIDE SEQUENCE [LARGE SCALE GENOMIC DNA]</scope>
    <source>
        <strain evidence="7">MY3</strain>
    </source>
</reference>
<dbReference type="Gene3D" id="3.30.70.1230">
    <property type="entry name" value="Nucleotide cyclase"/>
    <property type="match status" value="1"/>
</dbReference>
<dbReference type="RefSeq" id="WP_196817538.1">
    <property type="nucleotide sequence ID" value="NZ_CP012850.1"/>
</dbReference>
<evidence type="ECO:0000256" key="2">
    <source>
        <dbReference type="ARBA" id="ARBA00023012"/>
    </source>
</evidence>
<evidence type="ECO:0000256" key="1">
    <source>
        <dbReference type="ARBA" id="ARBA00022553"/>
    </source>
</evidence>
<feature type="domain" description="Guanylate cyclase" evidence="5">
    <location>
        <begin position="57"/>
        <end position="190"/>
    </location>
</feature>
<dbReference type="CDD" id="cd07302">
    <property type="entry name" value="CHD"/>
    <property type="match status" value="1"/>
</dbReference>
<organism evidence="6 7">
    <name type="scientific">Candidatus Nitrosocosmicus oleophilus</name>
    <dbReference type="NCBI Taxonomy" id="1353260"/>
    <lineage>
        <taxon>Archaea</taxon>
        <taxon>Nitrososphaerota</taxon>
        <taxon>Nitrososphaeria</taxon>
        <taxon>Nitrososphaerales</taxon>
        <taxon>Nitrososphaeraceae</taxon>
        <taxon>Candidatus Nitrosocosmicus</taxon>
    </lineage>
</organism>
<feature type="domain" description="Response regulatory" evidence="4">
    <location>
        <begin position="276"/>
        <end position="394"/>
    </location>
</feature>
<dbReference type="InterPro" id="IPR050595">
    <property type="entry name" value="Bact_response_regulator"/>
</dbReference>
<evidence type="ECO:0000259" key="5">
    <source>
        <dbReference type="PROSITE" id="PS50125"/>
    </source>
</evidence>
<dbReference type="GO" id="GO:0000160">
    <property type="term" value="P:phosphorelay signal transduction system"/>
    <property type="evidence" value="ECO:0007669"/>
    <property type="project" value="UniProtKB-KW"/>
</dbReference>
<dbReference type="GeneID" id="60420906"/>
<proteinExistence type="predicted"/>
<dbReference type="PROSITE" id="PS50110">
    <property type="entry name" value="RESPONSE_REGULATORY"/>
    <property type="match status" value="1"/>
</dbReference>
<dbReference type="InterPro" id="IPR011006">
    <property type="entry name" value="CheY-like_superfamily"/>
</dbReference>
<dbReference type="OrthoDB" id="2830at2157"/>
<keyword evidence="2" id="KW-0902">Two-component regulatory system</keyword>
<dbReference type="SMART" id="SM00448">
    <property type="entry name" value="REC"/>
    <property type="match status" value="1"/>
</dbReference>
<gene>
    <name evidence="6" type="primary">zraR_1</name>
    <name evidence="6" type="ORF">NMY3_00765</name>
</gene>